<dbReference type="InterPro" id="IPR049191">
    <property type="entry name" value="SutA_RBD"/>
</dbReference>
<dbReference type="PATRIC" id="fig|1217710.3.peg.47"/>
<proteinExistence type="predicted"/>
<name>N8X0B8_9GAMM</name>
<comment type="caution">
    <text evidence="2">The sequence shown here is derived from an EMBL/GenBank/DDBJ whole genome shotgun (WGS) entry which is preliminary data.</text>
</comment>
<dbReference type="Pfam" id="PF20661">
    <property type="entry name" value="SutA-RBD"/>
    <property type="match status" value="1"/>
</dbReference>
<dbReference type="AlphaFoldDB" id="N8X0B8"/>
<evidence type="ECO:0000313" key="3">
    <source>
        <dbReference type="Proteomes" id="UP000013070"/>
    </source>
</evidence>
<keyword evidence="3" id="KW-1185">Reference proteome</keyword>
<gene>
    <name evidence="2" type="ORF">F969_00054</name>
</gene>
<dbReference type="EMBL" id="APPE01000006">
    <property type="protein sequence ID" value="ENV00968.1"/>
    <property type="molecule type" value="Genomic_DNA"/>
</dbReference>
<sequence length="100" mass="11818">MITIPEKKQRTREQLEKDIKQFLDGGGSIEEVISDEKRSKKEKLVKTYLFFSVHHPFYARETGISVPRLKAIQRTVSSASDEELETLWVYFRKREWGIDD</sequence>
<organism evidence="2 3">
    <name type="scientific">Acinetobacter variabilis</name>
    <dbReference type="NCBI Taxonomy" id="70346"/>
    <lineage>
        <taxon>Bacteria</taxon>
        <taxon>Pseudomonadati</taxon>
        <taxon>Pseudomonadota</taxon>
        <taxon>Gammaproteobacteria</taxon>
        <taxon>Moraxellales</taxon>
        <taxon>Moraxellaceae</taxon>
        <taxon>Acinetobacter</taxon>
    </lineage>
</organism>
<evidence type="ECO:0000313" key="2">
    <source>
        <dbReference type="EMBL" id="ENV00968.1"/>
    </source>
</evidence>
<dbReference type="RefSeq" id="WP_004787921.1">
    <property type="nucleotide sequence ID" value="NZ_KB849413.1"/>
</dbReference>
<evidence type="ECO:0000259" key="1">
    <source>
        <dbReference type="Pfam" id="PF20661"/>
    </source>
</evidence>
<reference evidence="2 3" key="1">
    <citation type="submission" date="2013-02" db="EMBL/GenBank/DDBJ databases">
        <title>The Genome Sequence of Acinetobacter sp. NIPH 899.</title>
        <authorList>
            <consortium name="The Broad Institute Genome Sequencing Platform"/>
            <consortium name="The Broad Institute Genome Sequencing Center for Infectious Disease"/>
            <person name="Cerqueira G."/>
            <person name="Feldgarden M."/>
            <person name="Courvalin P."/>
            <person name="Perichon B."/>
            <person name="Grillot-Courvalin C."/>
            <person name="Clermont D."/>
            <person name="Rocha E."/>
            <person name="Yoon E.-J."/>
            <person name="Nemec A."/>
            <person name="Walker B."/>
            <person name="Young S.K."/>
            <person name="Zeng Q."/>
            <person name="Gargeya S."/>
            <person name="Fitzgerald M."/>
            <person name="Haas B."/>
            <person name="Abouelleil A."/>
            <person name="Alvarado L."/>
            <person name="Arachchi H.M."/>
            <person name="Berlin A.M."/>
            <person name="Chapman S.B."/>
            <person name="Dewar J."/>
            <person name="Goldberg J."/>
            <person name="Griggs A."/>
            <person name="Gujja S."/>
            <person name="Hansen M."/>
            <person name="Howarth C."/>
            <person name="Imamovic A."/>
            <person name="Larimer J."/>
            <person name="McCowan C."/>
            <person name="Murphy C."/>
            <person name="Neiman D."/>
            <person name="Pearson M."/>
            <person name="Priest M."/>
            <person name="Roberts A."/>
            <person name="Saif S."/>
            <person name="Shea T."/>
            <person name="Sisk P."/>
            <person name="Sykes S."/>
            <person name="Wortman J."/>
            <person name="Nusbaum C."/>
            <person name="Birren B."/>
        </authorList>
    </citation>
    <scope>NUCLEOTIDE SEQUENCE [LARGE SCALE GENOMIC DNA]</scope>
    <source>
        <strain evidence="2 3">NIPH 899</strain>
    </source>
</reference>
<feature type="domain" description="Transcriptional regulator SutA RNAP-binding" evidence="1">
    <location>
        <begin position="7"/>
        <end position="32"/>
    </location>
</feature>
<dbReference type="Proteomes" id="UP000013070">
    <property type="component" value="Unassembled WGS sequence"/>
</dbReference>
<protein>
    <recommendedName>
        <fullName evidence="1">Transcriptional regulator SutA RNAP-binding domain-containing protein</fullName>
    </recommendedName>
</protein>
<accession>N8X0B8</accession>
<dbReference type="HOGENOM" id="CLU_2299605_0_0_6"/>